<evidence type="ECO:0000256" key="8">
    <source>
        <dbReference type="SAM" id="Phobius"/>
    </source>
</evidence>
<gene>
    <name evidence="10" type="ORF">CATMQ487_46750</name>
</gene>
<protein>
    <recommendedName>
        <fullName evidence="9">4Fe-4S ferredoxin-type domain-containing protein</fullName>
    </recommendedName>
</protein>
<evidence type="ECO:0000256" key="7">
    <source>
        <dbReference type="ARBA" id="ARBA00023014"/>
    </source>
</evidence>
<keyword evidence="8" id="KW-1133">Transmembrane helix</keyword>
<name>A0ABM7YSU3_9BURK</name>
<keyword evidence="3" id="KW-0479">Metal-binding</keyword>
<evidence type="ECO:0000256" key="1">
    <source>
        <dbReference type="ARBA" id="ARBA00022448"/>
    </source>
</evidence>
<dbReference type="InterPro" id="IPR017900">
    <property type="entry name" value="4Fe4S_Fe_S_CS"/>
</dbReference>
<evidence type="ECO:0000256" key="2">
    <source>
        <dbReference type="ARBA" id="ARBA00022485"/>
    </source>
</evidence>
<proteinExistence type="predicted"/>
<organism evidence="10 11">
    <name type="scientific">Sphaerotilus microaerophilus</name>
    <dbReference type="NCBI Taxonomy" id="2914710"/>
    <lineage>
        <taxon>Bacteria</taxon>
        <taxon>Pseudomonadati</taxon>
        <taxon>Pseudomonadota</taxon>
        <taxon>Betaproteobacteria</taxon>
        <taxon>Burkholderiales</taxon>
        <taxon>Sphaerotilaceae</taxon>
        <taxon>Sphaerotilus</taxon>
    </lineage>
</organism>
<dbReference type="InterPro" id="IPR017896">
    <property type="entry name" value="4Fe4S_Fe-S-bd"/>
</dbReference>
<dbReference type="PROSITE" id="PS51379">
    <property type="entry name" value="4FE4S_FER_2"/>
    <property type="match status" value="1"/>
</dbReference>
<dbReference type="NCBIfam" id="TIGR02163">
    <property type="entry name" value="napH"/>
    <property type="match status" value="1"/>
</dbReference>
<keyword evidence="4" id="KW-0677">Repeat</keyword>
<dbReference type="PROSITE" id="PS00198">
    <property type="entry name" value="4FE4S_FER_1"/>
    <property type="match status" value="1"/>
</dbReference>
<dbReference type="Proteomes" id="UP001057498">
    <property type="component" value="Chromosome"/>
</dbReference>
<evidence type="ECO:0000256" key="3">
    <source>
        <dbReference type="ARBA" id="ARBA00022723"/>
    </source>
</evidence>
<feature type="transmembrane region" description="Helical" evidence="8">
    <location>
        <begin position="68"/>
        <end position="84"/>
    </location>
</feature>
<keyword evidence="8" id="KW-0472">Membrane</keyword>
<keyword evidence="8" id="KW-0812">Transmembrane</keyword>
<keyword evidence="6" id="KW-0408">Iron</keyword>
<keyword evidence="11" id="KW-1185">Reference proteome</keyword>
<feature type="transmembrane region" description="Helical" evidence="8">
    <location>
        <begin position="210"/>
        <end position="232"/>
    </location>
</feature>
<keyword evidence="2" id="KW-0004">4Fe-4S</keyword>
<feature type="transmembrane region" description="Helical" evidence="8">
    <location>
        <begin position="119"/>
        <end position="137"/>
    </location>
</feature>
<dbReference type="InterPro" id="IPR051684">
    <property type="entry name" value="Electron_Trans/Redox"/>
</dbReference>
<dbReference type="PANTHER" id="PTHR30176:SF3">
    <property type="entry name" value="FERREDOXIN-TYPE PROTEIN NAPH"/>
    <property type="match status" value="1"/>
</dbReference>
<dbReference type="Pfam" id="PF12801">
    <property type="entry name" value="Fer4_5"/>
    <property type="match status" value="2"/>
</dbReference>
<dbReference type="PANTHER" id="PTHR30176">
    <property type="entry name" value="FERREDOXIN-TYPE PROTEIN NAPH"/>
    <property type="match status" value="1"/>
</dbReference>
<evidence type="ECO:0000256" key="6">
    <source>
        <dbReference type="ARBA" id="ARBA00023004"/>
    </source>
</evidence>
<keyword evidence="5" id="KW-0249">Electron transport</keyword>
<feature type="domain" description="4Fe-4S ferredoxin-type" evidence="9">
    <location>
        <begin position="293"/>
        <end position="321"/>
    </location>
</feature>
<keyword evidence="7" id="KW-0411">Iron-sulfur</keyword>
<sequence length="327" mass="36786">MNNPLRKRFGEQILLMFGREPKRPEEGDIAPAAQKIHFFKQGNRDFIAEKKHARAHAVKKNTWRNRRWATLITANLLFVLSYWLDVQLLEGSLTASRFVGFHLIDLNSALQVMLAHKHIIVNLLIGTGTILVGWALLGGRTFCSWVCPYHLLAEWAEKLHLWLAEKKLVSDAPIDRRLRVVFWLIFALLALGTGYTVYEAISPTGILSRALIYGPGLALLWVIALLFFEVFFSRRAWCRYACPIGLTYGVVGIVSPLRVKYTLEGCFHEGDCRKVCLVPHVLDTVIKGRAVDTEVPIGPDCTRCGLCVDTCPSGSLKFDVKGLSKLL</sequence>
<accession>A0ABM7YSU3</accession>
<evidence type="ECO:0000313" key="11">
    <source>
        <dbReference type="Proteomes" id="UP001057498"/>
    </source>
</evidence>
<dbReference type="EMBL" id="AP025730">
    <property type="protein sequence ID" value="BDI07705.1"/>
    <property type="molecule type" value="Genomic_DNA"/>
</dbReference>
<dbReference type="InterPro" id="IPR011886">
    <property type="entry name" value="NapH_MauN"/>
</dbReference>
<dbReference type="SUPFAM" id="SSF54862">
    <property type="entry name" value="4Fe-4S ferredoxins"/>
    <property type="match status" value="1"/>
</dbReference>
<dbReference type="RefSeq" id="WP_251970872.1">
    <property type="nucleotide sequence ID" value="NZ_AP025730.1"/>
</dbReference>
<evidence type="ECO:0000259" key="9">
    <source>
        <dbReference type="PROSITE" id="PS51379"/>
    </source>
</evidence>
<reference evidence="10" key="1">
    <citation type="submission" date="2022-04" db="EMBL/GenBank/DDBJ databases">
        <title>Whole genome sequence of Sphaerotilus sp. FB-5.</title>
        <authorList>
            <person name="Takeda M."/>
            <person name="Narihara S."/>
            <person name="Akimoto M."/>
            <person name="Akimoto R."/>
            <person name="Nishiyashiki S."/>
            <person name="Murakami T."/>
        </authorList>
    </citation>
    <scope>NUCLEOTIDE SEQUENCE</scope>
    <source>
        <strain evidence="10">FB-5</strain>
    </source>
</reference>
<evidence type="ECO:0000313" key="10">
    <source>
        <dbReference type="EMBL" id="BDI07705.1"/>
    </source>
</evidence>
<evidence type="ECO:0000256" key="5">
    <source>
        <dbReference type="ARBA" id="ARBA00022982"/>
    </source>
</evidence>
<feature type="transmembrane region" description="Helical" evidence="8">
    <location>
        <begin position="180"/>
        <end position="198"/>
    </location>
</feature>
<evidence type="ECO:0000256" key="4">
    <source>
        <dbReference type="ARBA" id="ARBA00022737"/>
    </source>
</evidence>
<keyword evidence="1" id="KW-0813">Transport</keyword>